<keyword evidence="10 15" id="KW-0660">Purine salvage</keyword>
<feature type="domain" description="Phosphoribosyltransferase" evidence="16">
    <location>
        <begin position="37"/>
        <end position="179"/>
    </location>
</feature>
<comment type="cofactor">
    <cofactor evidence="1 15">
        <name>Mg(2+)</name>
        <dbReference type="ChEBI" id="CHEBI:18420"/>
    </cofactor>
</comment>
<evidence type="ECO:0000259" key="16">
    <source>
        <dbReference type="Pfam" id="PF00156"/>
    </source>
</evidence>
<evidence type="ECO:0000313" key="18">
    <source>
        <dbReference type="Proteomes" id="UP000010796"/>
    </source>
</evidence>
<dbReference type="InterPro" id="IPR005904">
    <property type="entry name" value="Hxn_phspho_trans"/>
</dbReference>
<dbReference type="PANTHER" id="PTHR43340:SF1">
    <property type="entry name" value="HYPOXANTHINE PHOSPHORIBOSYLTRANSFERASE"/>
    <property type="match status" value="1"/>
</dbReference>
<keyword evidence="6 15" id="KW-0963">Cytoplasm</keyword>
<evidence type="ECO:0000256" key="1">
    <source>
        <dbReference type="ARBA" id="ARBA00001946"/>
    </source>
</evidence>
<comment type="subcellular location">
    <subcellularLocation>
        <location evidence="2 15">Cytoplasm</location>
    </subcellularLocation>
</comment>
<reference evidence="18" key="1">
    <citation type="submission" date="2012-02" db="EMBL/GenBank/DDBJ databases">
        <title>The complete genome of Echinicola vietnamensis DSM 17526.</title>
        <authorList>
            <person name="Lucas S."/>
            <person name="Copeland A."/>
            <person name="Lapidus A."/>
            <person name="Glavina del Rio T."/>
            <person name="Dalin E."/>
            <person name="Tice H."/>
            <person name="Bruce D."/>
            <person name="Goodwin L."/>
            <person name="Pitluck S."/>
            <person name="Peters L."/>
            <person name="Ovchinnikova G."/>
            <person name="Teshima H."/>
            <person name="Kyrpides N."/>
            <person name="Mavromatis K."/>
            <person name="Ivanova N."/>
            <person name="Brettin T."/>
            <person name="Detter J.C."/>
            <person name="Han C."/>
            <person name="Larimer F."/>
            <person name="Land M."/>
            <person name="Hauser L."/>
            <person name="Markowitz V."/>
            <person name="Cheng J.-F."/>
            <person name="Hugenholtz P."/>
            <person name="Woyke T."/>
            <person name="Wu D."/>
            <person name="Brambilla E."/>
            <person name="Klenk H.-P."/>
            <person name="Eisen J.A."/>
        </authorList>
    </citation>
    <scope>NUCLEOTIDE SEQUENCE [LARGE SCALE GENOMIC DNA]</scope>
    <source>
        <strain evidence="18">DSM 17526 / LMG 23754 / KMM 6221</strain>
    </source>
</reference>
<dbReference type="Proteomes" id="UP000010796">
    <property type="component" value="Chromosome"/>
</dbReference>
<protein>
    <recommendedName>
        <fullName evidence="5 15">Hypoxanthine phosphoribosyltransferase</fullName>
        <ecNumber evidence="5 15">2.4.2.8</ecNumber>
    </recommendedName>
</protein>
<evidence type="ECO:0000256" key="9">
    <source>
        <dbReference type="ARBA" id="ARBA00022723"/>
    </source>
</evidence>
<dbReference type="HOGENOM" id="CLU_073615_0_2_10"/>
<dbReference type="PATRIC" id="fig|926556.3.peg.588"/>
<dbReference type="KEGG" id="evi:Echvi_0594"/>
<keyword evidence="7 15" id="KW-0328">Glycosyltransferase</keyword>
<keyword evidence="12 15" id="KW-0460">Magnesium</keyword>
<evidence type="ECO:0000313" key="17">
    <source>
        <dbReference type="EMBL" id="AGA76872.1"/>
    </source>
</evidence>
<evidence type="ECO:0000256" key="15">
    <source>
        <dbReference type="RuleBase" id="RU364099"/>
    </source>
</evidence>
<dbReference type="GO" id="GO:0004422">
    <property type="term" value="F:hypoxanthine phosphoribosyltransferase activity"/>
    <property type="evidence" value="ECO:0007669"/>
    <property type="project" value="InterPro"/>
</dbReference>
<dbReference type="RefSeq" id="WP_015264438.1">
    <property type="nucleotide sequence ID" value="NC_019904.1"/>
</dbReference>
<dbReference type="GO" id="GO:0032263">
    <property type="term" value="P:GMP salvage"/>
    <property type="evidence" value="ECO:0007669"/>
    <property type="project" value="TreeGrafter"/>
</dbReference>
<dbReference type="SUPFAM" id="SSF53271">
    <property type="entry name" value="PRTase-like"/>
    <property type="match status" value="1"/>
</dbReference>
<comment type="pathway">
    <text evidence="3 15">Purine metabolism; IMP biosynthesis via salvage pathway; IMP from hypoxanthine: step 1/1.</text>
</comment>
<dbReference type="Pfam" id="PF00156">
    <property type="entry name" value="Pribosyltran"/>
    <property type="match status" value="1"/>
</dbReference>
<dbReference type="UniPathway" id="UPA00591">
    <property type="reaction ID" value="UER00648"/>
</dbReference>
<sequence>MKIIYICIALESGLFYCNMLKVKDKEFELYLSEEQLGVRVKALGKALSKDYDGKCPLVLGILNGAFMFLSDLMKEVSVPLEVSFIKIASYEAMQSTGSIQELVGLKEEVKERHIIIVEDIVDTGRSMGHLIDKLREKSPASIAVASLLLKPEALLTEVEVDYVGFEIPNKFVVGYGLDYDGHGRNLREIYQLK</sequence>
<evidence type="ECO:0000256" key="11">
    <source>
        <dbReference type="ARBA" id="ARBA00022741"/>
    </source>
</evidence>
<evidence type="ECO:0000256" key="3">
    <source>
        <dbReference type="ARBA" id="ARBA00004669"/>
    </source>
</evidence>
<dbReference type="EMBL" id="CP003346">
    <property type="protein sequence ID" value="AGA76872.1"/>
    <property type="molecule type" value="Genomic_DNA"/>
</dbReference>
<evidence type="ECO:0000256" key="10">
    <source>
        <dbReference type="ARBA" id="ARBA00022726"/>
    </source>
</evidence>
<accession>L0FU96</accession>
<dbReference type="AlphaFoldDB" id="L0FU96"/>
<dbReference type="GO" id="GO:0000287">
    <property type="term" value="F:magnesium ion binding"/>
    <property type="evidence" value="ECO:0007669"/>
    <property type="project" value="TreeGrafter"/>
</dbReference>
<evidence type="ECO:0000256" key="4">
    <source>
        <dbReference type="ARBA" id="ARBA00008391"/>
    </source>
</evidence>
<evidence type="ECO:0000256" key="13">
    <source>
        <dbReference type="ARBA" id="ARBA00048811"/>
    </source>
</evidence>
<evidence type="ECO:0000256" key="8">
    <source>
        <dbReference type="ARBA" id="ARBA00022679"/>
    </source>
</evidence>
<evidence type="ECO:0000256" key="6">
    <source>
        <dbReference type="ARBA" id="ARBA00022490"/>
    </source>
</evidence>
<dbReference type="GO" id="GO:0052657">
    <property type="term" value="F:guanine phosphoribosyltransferase activity"/>
    <property type="evidence" value="ECO:0007669"/>
    <property type="project" value="RHEA"/>
</dbReference>
<gene>
    <name evidence="17" type="ordered locus">Echvi_0594</name>
</gene>
<keyword evidence="18" id="KW-1185">Reference proteome</keyword>
<dbReference type="GO" id="GO:0000166">
    <property type="term" value="F:nucleotide binding"/>
    <property type="evidence" value="ECO:0007669"/>
    <property type="project" value="UniProtKB-KW"/>
</dbReference>
<comment type="catalytic activity">
    <reaction evidence="13">
        <text>GMP + diphosphate = guanine + 5-phospho-alpha-D-ribose 1-diphosphate</text>
        <dbReference type="Rhea" id="RHEA:25424"/>
        <dbReference type="ChEBI" id="CHEBI:16235"/>
        <dbReference type="ChEBI" id="CHEBI:33019"/>
        <dbReference type="ChEBI" id="CHEBI:58017"/>
        <dbReference type="ChEBI" id="CHEBI:58115"/>
        <dbReference type="EC" id="2.4.2.8"/>
    </reaction>
    <physiologicalReaction direction="right-to-left" evidence="13">
        <dbReference type="Rhea" id="RHEA:25426"/>
    </physiologicalReaction>
</comment>
<dbReference type="InterPro" id="IPR050408">
    <property type="entry name" value="HGPRT"/>
</dbReference>
<dbReference type="GO" id="GO:0046100">
    <property type="term" value="P:hypoxanthine metabolic process"/>
    <property type="evidence" value="ECO:0007669"/>
    <property type="project" value="TreeGrafter"/>
</dbReference>
<dbReference type="InterPro" id="IPR000836">
    <property type="entry name" value="PRTase_dom"/>
</dbReference>
<evidence type="ECO:0000256" key="14">
    <source>
        <dbReference type="ARBA" id="ARBA00049402"/>
    </source>
</evidence>
<dbReference type="GO" id="GO:0032264">
    <property type="term" value="P:IMP salvage"/>
    <property type="evidence" value="ECO:0007669"/>
    <property type="project" value="UniProtKB-UniPathway"/>
</dbReference>
<evidence type="ECO:0000256" key="12">
    <source>
        <dbReference type="ARBA" id="ARBA00022842"/>
    </source>
</evidence>
<evidence type="ECO:0000256" key="2">
    <source>
        <dbReference type="ARBA" id="ARBA00004496"/>
    </source>
</evidence>
<dbReference type="GO" id="GO:0005829">
    <property type="term" value="C:cytosol"/>
    <property type="evidence" value="ECO:0007669"/>
    <property type="project" value="TreeGrafter"/>
</dbReference>
<keyword evidence="8 15" id="KW-0808">Transferase</keyword>
<dbReference type="CDD" id="cd06223">
    <property type="entry name" value="PRTases_typeI"/>
    <property type="match status" value="1"/>
</dbReference>
<comment type="similarity">
    <text evidence="4 15">Belongs to the purine/pyrimidine phosphoribosyltransferase family.</text>
</comment>
<dbReference type="InterPro" id="IPR029057">
    <property type="entry name" value="PRTase-like"/>
</dbReference>
<dbReference type="STRING" id="926556.Echvi_0594"/>
<dbReference type="GO" id="GO:0006178">
    <property type="term" value="P:guanine salvage"/>
    <property type="evidence" value="ECO:0007669"/>
    <property type="project" value="TreeGrafter"/>
</dbReference>
<keyword evidence="9 15" id="KW-0479">Metal-binding</keyword>
<evidence type="ECO:0000256" key="7">
    <source>
        <dbReference type="ARBA" id="ARBA00022676"/>
    </source>
</evidence>
<dbReference type="NCBIfam" id="TIGR01203">
    <property type="entry name" value="HGPRTase"/>
    <property type="match status" value="1"/>
</dbReference>
<dbReference type="EC" id="2.4.2.8" evidence="5 15"/>
<dbReference type="Gene3D" id="3.40.50.2020">
    <property type="match status" value="1"/>
</dbReference>
<name>L0FU96_ECHVK</name>
<dbReference type="GO" id="GO:0006166">
    <property type="term" value="P:purine ribonucleoside salvage"/>
    <property type="evidence" value="ECO:0007669"/>
    <property type="project" value="UniProtKB-KW"/>
</dbReference>
<dbReference type="PANTHER" id="PTHR43340">
    <property type="entry name" value="HYPOXANTHINE-GUANINE PHOSPHORIBOSYLTRANSFERASE"/>
    <property type="match status" value="1"/>
</dbReference>
<evidence type="ECO:0000256" key="5">
    <source>
        <dbReference type="ARBA" id="ARBA00011895"/>
    </source>
</evidence>
<proteinExistence type="inferred from homology"/>
<comment type="catalytic activity">
    <reaction evidence="14">
        <text>IMP + diphosphate = hypoxanthine + 5-phospho-alpha-D-ribose 1-diphosphate</text>
        <dbReference type="Rhea" id="RHEA:17973"/>
        <dbReference type="ChEBI" id="CHEBI:17368"/>
        <dbReference type="ChEBI" id="CHEBI:33019"/>
        <dbReference type="ChEBI" id="CHEBI:58017"/>
        <dbReference type="ChEBI" id="CHEBI:58053"/>
        <dbReference type="EC" id="2.4.2.8"/>
    </reaction>
    <physiologicalReaction direction="right-to-left" evidence="14">
        <dbReference type="Rhea" id="RHEA:17975"/>
    </physiologicalReaction>
</comment>
<keyword evidence="11 15" id="KW-0547">Nucleotide-binding</keyword>
<organism evidence="17 18">
    <name type="scientific">Echinicola vietnamensis (strain DSM 17526 / LMG 23754 / KMM 6221)</name>
    <dbReference type="NCBI Taxonomy" id="926556"/>
    <lineage>
        <taxon>Bacteria</taxon>
        <taxon>Pseudomonadati</taxon>
        <taxon>Bacteroidota</taxon>
        <taxon>Cytophagia</taxon>
        <taxon>Cytophagales</taxon>
        <taxon>Cyclobacteriaceae</taxon>
        <taxon>Echinicola</taxon>
    </lineage>
</organism>
<dbReference type="eggNOG" id="COG0634">
    <property type="taxonomic scope" value="Bacteria"/>
</dbReference>